<evidence type="ECO:0000313" key="4">
    <source>
        <dbReference type="Proteomes" id="UP000502433"/>
    </source>
</evidence>
<dbReference type="PANTHER" id="PTHR34800:SF1">
    <property type="entry name" value="TETRAPYRROLE-BINDING PROTEIN, CHLOROPLASTIC"/>
    <property type="match status" value="1"/>
</dbReference>
<dbReference type="InterPro" id="IPR037215">
    <property type="entry name" value="GUN4-like_sf"/>
</dbReference>
<dbReference type="Gene3D" id="1.10.10.1770">
    <property type="entry name" value="Gun4-like"/>
    <property type="match status" value="1"/>
</dbReference>
<proteinExistence type="predicted"/>
<evidence type="ECO:0000256" key="1">
    <source>
        <dbReference type="SAM" id="Phobius"/>
    </source>
</evidence>
<gene>
    <name evidence="3" type="ORF">HGD76_02395</name>
</gene>
<feature type="transmembrane region" description="Helical" evidence="1">
    <location>
        <begin position="7"/>
        <end position="25"/>
    </location>
</feature>
<keyword evidence="1" id="KW-0812">Transmembrane</keyword>
<keyword evidence="1" id="KW-0472">Membrane</keyword>
<evidence type="ECO:0000313" key="3">
    <source>
        <dbReference type="EMBL" id="QJB43248.1"/>
    </source>
</evidence>
<dbReference type="EMBL" id="CP051206">
    <property type="protein sequence ID" value="QJB43248.1"/>
    <property type="molecule type" value="Genomic_DNA"/>
</dbReference>
<feature type="transmembrane region" description="Helical" evidence="1">
    <location>
        <begin position="31"/>
        <end position="49"/>
    </location>
</feature>
<dbReference type="Pfam" id="PF05419">
    <property type="entry name" value="GUN4"/>
    <property type="match status" value="1"/>
</dbReference>
<name>A0A6H2BWD5_DOLFA</name>
<dbReference type="PANTHER" id="PTHR34800">
    <property type="entry name" value="TETRAPYRROLE-BINDING PROTEIN, CHLOROPLASTIC"/>
    <property type="match status" value="1"/>
</dbReference>
<protein>
    <submittedName>
        <fullName evidence="3">GUN4 domain-containing protein</fullName>
    </submittedName>
</protein>
<evidence type="ECO:0000259" key="2">
    <source>
        <dbReference type="Pfam" id="PF05419"/>
    </source>
</evidence>
<dbReference type="GO" id="GO:0046906">
    <property type="term" value="F:tetrapyrrole binding"/>
    <property type="evidence" value="ECO:0007669"/>
    <property type="project" value="TreeGrafter"/>
</dbReference>
<dbReference type="InterPro" id="IPR008629">
    <property type="entry name" value="GUN4-like"/>
</dbReference>
<dbReference type="SUPFAM" id="SSF140869">
    <property type="entry name" value="GUN4-like"/>
    <property type="match status" value="1"/>
</dbReference>
<accession>A0A6H2BWD5</accession>
<sequence length="248" mass="28991">MQKYFQSLIKCIVVGLGGFLIISSLLEGKWIEALTFAMGTLIGVISTNTPRIQGRKQMQIPEKYKKLANYLATGQWKKADKETTELLMKQEQSSLYDVVSFDYLGDSFTINELYDMPYQRICEYCASIPCENIQIIDLLWGHFSDGRFGLSAQRKVAWENKIQDMKDMEKLGELLGWRDNGYWIYYEDLTFDMKAPLGHLPVDWFFLLDRASGIVPIEHEFGKRENPVMFYTYIWFVLQLRFSKCLEE</sequence>
<dbReference type="CDD" id="cd16383">
    <property type="entry name" value="GUN4"/>
    <property type="match status" value="1"/>
</dbReference>
<dbReference type="AlphaFoldDB" id="A0A6H2BWD5"/>
<dbReference type="Proteomes" id="UP000502433">
    <property type="component" value="Chromosome"/>
</dbReference>
<feature type="domain" description="GUN4-like" evidence="2">
    <location>
        <begin position="126"/>
        <end position="202"/>
    </location>
</feature>
<dbReference type="KEGG" id="dfs:HGD76_02395"/>
<dbReference type="RefSeq" id="WP_168694855.1">
    <property type="nucleotide sequence ID" value="NZ_CP051206.1"/>
</dbReference>
<dbReference type="Gene3D" id="1.25.40.620">
    <property type="match status" value="1"/>
</dbReference>
<organism evidence="3 4">
    <name type="scientific">Dolichospermum flos-aquae CCAP 1403/13F</name>
    <dbReference type="NCBI Taxonomy" id="315271"/>
    <lineage>
        <taxon>Bacteria</taxon>
        <taxon>Bacillati</taxon>
        <taxon>Cyanobacteriota</taxon>
        <taxon>Cyanophyceae</taxon>
        <taxon>Nostocales</taxon>
        <taxon>Aphanizomenonaceae</taxon>
        <taxon>Dolichospermum</taxon>
    </lineage>
</organism>
<reference evidence="3 4" key="2">
    <citation type="submission" date="2020-04" db="EMBL/GenBank/DDBJ databases">
        <authorList>
            <person name="Fomenkov A."/>
            <person name="Anton B.P."/>
            <person name="Roberts R.J."/>
        </authorList>
    </citation>
    <scope>NUCLEOTIDE SEQUENCE [LARGE SCALE GENOMIC DNA]</scope>
    <source>
        <strain evidence="3 4">CCAP 1403/13f</strain>
    </source>
</reference>
<reference evidence="3 4" key="1">
    <citation type="submission" date="2020-04" db="EMBL/GenBank/DDBJ databases">
        <title>Genome-Wide Identification of 5-Methylcytosine Sites in Bacterial Genomes By High-Throughput Sequencing of MspJI Restriction Fragments.</title>
        <authorList>
            <person name="Wu V."/>
        </authorList>
    </citation>
    <scope>NUCLEOTIDE SEQUENCE [LARGE SCALE GENOMIC DNA]</scope>
    <source>
        <strain evidence="3 4">CCAP 1403/13f</strain>
    </source>
</reference>
<keyword evidence="1" id="KW-1133">Transmembrane helix</keyword>